<evidence type="ECO:0000313" key="1">
    <source>
        <dbReference type="EMBL" id="KAK1148922.1"/>
    </source>
</evidence>
<evidence type="ECO:0000313" key="2">
    <source>
        <dbReference type="Proteomes" id="UP001177260"/>
    </source>
</evidence>
<proteinExistence type="predicted"/>
<comment type="caution">
    <text evidence="1">The sequence shown here is derived from an EMBL/GenBank/DDBJ whole genome shotgun (WGS) entry which is preliminary data.</text>
</comment>
<reference evidence="1 2" key="1">
    <citation type="journal article" date="2023" name="ACS Omega">
        <title>Identification of the Neoaspergillic Acid Biosynthesis Gene Cluster by Establishing an In Vitro CRISPR-Ribonucleoprotein Genetic System in Aspergillus melleus.</title>
        <authorList>
            <person name="Yuan B."/>
            <person name="Grau M.F."/>
            <person name="Murata R.M."/>
            <person name="Torok T."/>
            <person name="Venkateswaran K."/>
            <person name="Stajich J.E."/>
            <person name="Wang C.C.C."/>
        </authorList>
    </citation>
    <scope>NUCLEOTIDE SEQUENCE [LARGE SCALE GENOMIC DNA]</scope>
    <source>
        <strain evidence="1 2">IMV 1140</strain>
    </source>
</reference>
<keyword evidence="1" id="KW-0540">Nuclease</keyword>
<sequence>MSAAADVILLDSSPEQPSSHTPTHAPSGLEYPLEELSPVLSPSKLFRPPLQSRFFTTDNPSANRSNVKGKKALNGRDASSGTIDVEGEGTITQNKPTRWRKKATSKGQEGLETATLDQNQKETVPEKPRATKAKSAEGPKKRGRPSTKTATNNKTLSGRVAKAGSVPPKESDEKTKRPSTPKSSSGGTSVKDPVDWEKEGLQLEAATKRRLDWTPTKDTMEQAVETDRAEGVSDNTSNGFGFLLADYNFSGGSSLTQTSSGIPEDGFITKRRRIELVDSRLNPESRQRSSEEDKPSTEEEQSSNAPGPKKRRQKQPKKLTTLTARVTAQYNDNLTESSGLLATTKDSAPVQTKTTKSKGKGKPKPQEPEFIVLSPEAAAKCLDDQDLVFGTCSQLQREDSPTLLKEMQAAMLESEKSITSASTPRGPWFKPASTTTVSRFTTPRNLWSVAARDSEGSLAQVEVVDLSESPELPKLPSINTNKSWADSKKKQSKEPGVIFDVTPDVSGHNEVLEPKKTSPSDKELSQVASQGTNTEAKSKEIRPAETLPQMPRYAGFTDAELSRQVAAYGFKAIRNRKKMIELLQKCWESKHATSVSVDGEQKQDNAPPKPTTDPPLQSQTTDKRTRKVVSTSQAATTNAKKSQPSKSSKPTTKSKPKPSASPFKASTKQTASQLESSQAPSIRSFAGIEEIQDSEDELTPSPSRLLSRYTLPTTERQSLPMSPTPSSLTRSTARSHLQQSAVPQPTKPSAPPDLANQITKAVRTQAQHRTSNARKHLTWHEKMLMYDPIILEDFTGWLNTEGLALVAEDREVGAGFVRQWCENHSICCCYR</sequence>
<gene>
    <name evidence="1" type="primary">SLX4</name>
    <name evidence="1" type="ORF">N8T08_007597</name>
</gene>
<keyword evidence="1" id="KW-0255">Endonuclease</keyword>
<keyword evidence="1" id="KW-0378">Hydrolase</keyword>
<accession>A0ACC3BEN1</accession>
<protein>
    <submittedName>
        <fullName evidence="1">5'-flap endonuclease</fullName>
    </submittedName>
</protein>
<organism evidence="1 2">
    <name type="scientific">Aspergillus melleus</name>
    <dbReference type="NCBI Taxonomy" id="138277"/>
    <lineage>
        <taxon>Eukaryota</taxon>
        <taxon>Fungi</taxon>
        <taxon>Dikarya</taxon>
        <taxon>Ascomycota</taxon>
        <taxon>Pezizomycotina</taxon>
        <taxon>Eurotiomycetes</taxon>
        <taxon>Eurotiomycetidae</taxon>
        <taxon>Eurotiales</taxon>
        <taxon>Aspergillaceae</taxon>
        <taxon>Aspergillus</taxon>
        <taxon>Aspergillus subgen. Circumdati</taxon>
    </lineage>
</organism>
<name>A0ACC3BEN1_9EURO</name>
<dbReference type="Proteomes" id="UP001177260">
    <property type="component" value="Unassembled WGS sequence"/>
</dbReference>
<dbReference type="EMBL" id="JAOPJF010000005">
    <property type="protein sequence ID" value="KAK1148922.1"/>
    <property type="molecule type" value="Genomic_DNA"/>
</dbReference>
<keyword evidence="2" id="KW-1185">Reference proteome</keyword>